<dbReference type="OrthoDB" id="4605837at2"/>
<accession>A0A7I7RM16</accession>
<evidence type="ECO:0000313" key="2">
    <source>
        <dbReference type="EMBL" id="BBY44895.1"/>
    </source>
</evidence>
<sequence length="280" mass="29661">MLDGRDFALEGVSAVDGISRFTRELPERWCFDGRAFGGYTSALALAAMFAHSGRPAAASLSVTFVDAGAPGPLELDVRSIRGGRTAAAVEATVRQRGRTILIANSWFADGWLGPPSVDAAVPFERYGTAASPLPDPSAGSSLDWIGAEYPPLRFAQRRGVDYPESLTHFADRRPEVALWVSTGPADALDPLEHPQIADVLHADAHLFDAPGKVCGFVDAWLLSLDLSLVWQPGAHLVPSTAWRLLESRGSVANGGVSAYGSLRGSDGSLLAVLTSQGLIR</sequence>
<dbReference type="InterPro" id="IPR049449">
    <property type="entry name" value="TesB_ACOT8-like_N"/>
</dbReference>
<feature type="domain" description="Acyl-CoA thioesterase-like N-terminal HotDog" evidence="1">
    <location>
        <begin position="25"/>
        <end position="107"/>
    </location>
</feature>
<dbReference type="AlphaFoldDB" id="A0A7I7RM16"/>
<dbReference type="Proteomes" id="UP000466431">
    <property type="component" value="Chromosome"/>
</dbReference>
<dbReference type="KEGG" id="mcee:MCEL_31900"/>
<evidence type="ECO:0000259" key="1">
    <source>
        <dbReference type="Pfam" id="PF13622"/>
    </source>
</evidence>
<dbReference type="SUPFAM" id="SSF54637">
    <property type="entry name" value="Thioesterase/thiol ester dehydrase-isomerase"/>
    <property type="match status" value="1"/>
</dbReference>
<dbReference type="Pfam" id="PF13622">
    <property type="entry name" value="4HBT_3"/>
    <property type="match status" value="1"/>
</dbReference>
<protein>
    <recommendedName>
        <fullName evidence="1">Acyl-CoA thioesterase-like N-terminal HotDog domain-containing protein</fullName>
    </recommendedName>
</protein>
<organism evidence="2 3">
    <name type="scientific">Mycolicibacterium celeriflavum</name>
    <name type="common">Mycobacterium celeriflavum</name>
    <dbReference type="NCBI Taxonomy" id="1249101"/>
    <lineage>
        <taxon>Bacteria</taxon>
        <taxon>Bacillati</taxon>
        <taxon>Actinomycetota</taxon>
        <taxon>Actinomycetes</taxon>
        <taxon>Mycobacteriales</taxon>
        <taxon>Mycobacteriaceae</taxon>
        <taxon>Mycolicibacterium</taxon>
    </lineage>
</organism>
<proteinExistence type="predicted"/>
<dbReference type="InterPro" id="IPR042171">
    <property type="entry name" value="Acyl-CoA_hotdog"/>
</dbReference>
<evidence type="ECO:0000313" key="3">
    <source>
        <dbReference type="Proteomes" id="UP000466431"/>
    </source>
</evidence>
<gene>
    <name evidence="2" type="ORF">MCEL_31900</name>
</gene>
<keyword evidence="3" id="KW-1185">Reference proteome</keyword>
<dbReference type="Gene3D" id="2.40.160.210">
    <property type="entry name" value="Acyl-CoA thioesterase, double hotdog domain"/>
    <property type="match status" value="1"/>
</dbReference>
<dbReference type="EMBL" id="AP022591">
    <property type="protein sequence ID" value="BBY44895.1"/>
    <property type="molecule type" value="Genomic_DNA"/>
</dbReference>
<dbReference type="InterPro" id="IPR029069">
    <property type="entry name" value="HotDog_dom_sf"/>
</dbReference>
<dbReference type="RefSeq" id="WP_109749359.1">
    <property type="nucleotide sequence ID" value="NZ_AP022591.1"/>
</dbReference>
<reference evidence="2 3" key="1">
    <citation type="journal article" date="2019" name="Emerg. Microbes Infect.">
        <title>Comprehensive subspecies identification of 175 nontuberculous mycobacteria species based on 7547 genomic profiles.</title>
        <authorList>
            <person name="Matsumoto Y."/>
            <person name="Kinjo T."/>
            <person name="Motooka D."/>
            <person name="Nabeya D."/>
            <person name="Jung N."/>
            <person name="Uechi K."/>
            <person name="Horii T."/>
            <person name="Iida T."/>
            <person name="Fujita J."/>
            <person name="Nakamura S."/>
        </authorList>
    </citation>
    <scope>NUCLEOTIDE SEQUENCE [LARGE SCALE GENOMIC DNA]</scope>
    <source>
        <strain evidence="2 3">JCM 18439</strain>
    </source>
</reference>
<name>A0A7I7RM16_MYCCF</name>